<protein>
    <submittedName>
        <fullName evidence="2">Uncharacterized protein</fullName>
    </submittedName>
</protein>
<evidence type="ECO:0000313" key="2">
    <source>
        <dbReference type="EMBL" id="KAJ4434638.1"/>
    </source>
</evidence>
<feature type="compositionally biased region" description="Basic and acidic residues" evidence="1">
    <location>
        <begin position="25"/>
        <end position="48"/>
    </location>
</feature>
<keyword evidence="3" id="KW-1185">Reference proteome</keyword>
<dbReference type="Proteomes" id="UP001148838">
    <property type="component" value="Unassembled WGS sequence"/>
</dbReference>
<evidence type="ECO:0000256" key="1">
    <source>
        <dbReference type="SAM" id="MobiDB-lite"/>
    </source>
</evidence>
<organism evidence="2 3">
    <name type="scientific">Periplaneta americana</name>
    <name type="common">American cockroach</name>
    <name type="synonym">Blatta americana</name>
    <dbReference type="NCBI Taxonomy" id="6978"/>
    <lineage>
        <taxon>Eukaryota</taxon>
        <taxon>Metazoa</taxon>
        <taxon>Ecdysozoa</taxon>
        <taxon>Arthropoda</taxon>
        <taxon>Hexapoda</taxon>
        <taxon>Insecta</taxon>
        <taxon>Pterygota</taxon>
        <taxon>Neoptera</taxon>
        <taxon>Polyneoptera</taxon>
        <taxon>Dictyoptera</taxon>
        <taxon>Blattodea</taxon>
        <taxon>Blattoidea</taxon>
        <taxon>Blattidae</taxon>
        <taxon>Blattinae</taxon>
        <taxon>Periplaneta</taxon>
    </lineage>
</organism>
<evidence type="ECO:0000313" key="3">
    <source>
        <dbReference type="Proteomes" id="UP001148838"/>
    </source>
</evidence>
<reference evidence="2 3" key="1">
    <citation type="journal article" date="2022" name="Allergy">
        <title>Genome assembly and annotation of Periplaneta americana reveal a comprehensive cockroach allergen profile.</title>
        <authorList>
            <person name="Wang L."/>
            <person name="Xiong Q."/>
            <person name="Saelim N."/>
            <person name="Wang L."/>
            <person name="Nong W."/>
            <person name="Wan A.T."/>
            <person name="Shi M."/>
            <person name="Liu X."/>
            <person name="Cao Q."/>
            <person name="Hui J.H.L."/>
            <person name="Sookrung N."/>
            <person name="Leung T.F."/>
            <person name="Tungtrongchitr A."/>
            <person name="Tsui S.K.W."/>
        </authorList>
    </citation>
    <scope>NUCLEOTIDE SEQUENCE [LARGE SCALE GENOMIC DNA]</scope>
    <source>
        <strain evidence="2">PWHHKU_190912</strain>
    </source>
</reference>
<feature type="region of interest" description="Disordered" evidence="1">
    <location>
        <begin position="1"/>
        <end position="48"/>
    </location>
</feature>
<sequence length="81" mass="8926">MADLREGEPAGSLKAVKTKGQRGQEQLREKSLQLEHEKAISQSPRREEVVGRRWVFDDVYKKTNGPAKGGNPACSGYAPAM</sequence>
<comment type="caution">
    <text evidence="2">The sequence shown here is derived from an EMBL/GenBank/DDBJ whole genome shotgun (WGS) entry which is preliminary data.</text>
</comment>
<proteinExistence type="predicted"/>
<gene>
    <name evidence="2" type="ORF">ANN_23201</name>
</gene>
<name>A0ABQ8SKF8_PERAM</name>
<dbReference type="EMBL" id="JAJSOF020000025">
    <property type="protein sequence ID" value="KAJ4434638.1"/>
    <property type="molecule type" value="Genomic_DNA"/>
</dbReference>
<accession>A0ABQ8SKF8</accession>